<dbReference type="EMBL" id="SSTG01000031">
    <property type="protein sequence ID" value="THG53808.1"/>
    <property type="molecule type" value="Genomic_DNA"/>
</dbReference>
<evidence type="ECO:0000313" key="1">
    <source>
        <dbReference type="EMBL" id="THG53808.1"/>
    </source>
</evidence>
<evidence type="ECO:0000313" key="2">
    <source>
        <dbReference type="Proteomes" id="UP000305401"/>
    </source>
</evidence>
<gene>
    <name evidence="1" type="ORF">E5990_04050</name>
</gene>
<comment type="caution">
    <text evidence="1">The sequence shown here is derived from an EMBL/GenBank/DDBJ whole genome shotgun (WGS) entry which is preliminary data.</text>
</comment>
<accession>A0AC61S682</accession>
<sequence length="79" mass="8955">MEPLRGSFVCLHVSPPRLRHVGVIHVYNPDVGSRADIVGEPRIYEGMYLVEVPYAKTTWIAWRLFVWMVTAGLCVFGHG</sequence>
<name>A0AC61S682_9BACT</name>
<proteinExistence type="predicted"/>
<reference evidence="1" key="1">
    <citation type="submission" date="2019-04" db="EMBL/GenBank/DDBJ databases">
        <title>Microbes associate with the intestines of laboratory mice.</title>
        <authorList>
            <person name="Navarre W."/>
            <person name="Wong E."/>
            <person name="Huang K.C."/>
            <person name="Tropini C."/>
            <person name="Ng K."/>
            <person name="Yu B."/>
        </authorList>
    </citation>
    <scope>NUCLEOTIDE SEQUENCE</scope>
    <source>
        <strain evidence="1">NM86_A22</strain>
    </source>
</reference>
<dbReference type="Proteomes" id="UP000305401">
    <property type="component" value="Unassembled WGS sequence"/>
</dbReference>
<protein>
    <submittedName>
        <fullName evidence="1">Uncharacterized protein</fullName>
    </submittedName>
</protein>
<organism evidence="1 2">
    <name type="scientific">Muribaculum caecicola</name>
    <dbReference type="NCBI Taxonomy" id="3038144"/>
    <lineage>
        <taxon>Bacteria</taxon>
        <taxon>Pseudomonadati</taxon>
        <taxon>Bacteroidota</taxon>
        <taxon>Bacteroidia</taxon>
        <taxon>Bacteroidales</taxon>
        <taxon>Muribaculaceae</taxon>
        <taxon>Muribaculum</taxon>
    </lineage>
</organism>
<keyword evidence="2" id="KW-1185">Reference proteome</keyword>